<sequence>MRTSWPHTFIYCSLRRGQRVQFKVGPPDKGGITKKAYDLTYEGGGLIPPFQKDYLENYIKNQKAKFGDEVFDIFTTSKDQKELEMKIVAAFDRVKENIDRQREKVAAAGGTMDEE</sequence>
<keyword evidence="2" id="KW-1185">Reference proteome</keyword>
<dbReference type="AlphaFoldDB" id="A0ABD3RVZ1"/>
<gene>
    <name evidence="1" type="ORF">ACHAXA_000434</name>
</gene>
<evidence type="ECO:0000313" key="2">
    <source>
        <dbReference type="Proteomes" id="UP001530377"/>
    </source>
</evidence>
<dbReference type="Proteomes" id="UP001530377">
    <property type="component" value="Unassembled WGS sequence"/>
</dbReference>
<organism evidence="1 2">
    <name type="scientific">Cyclostephanos tholiformis</name>
    <dbReference type="NCBI Taxonomy" id="382380"/>
    <lineage>
        <taxon>Eukaryota</taxon>
        <taxon>Sar</taxon>
        <taxon>Stramenopiles</taxon>
        <taxon>Ochrophyta</taxon>
        <taxon>Bacillariophyta</taxon>
        <taxon>Coscinodiscophyceae</taxon>
        <taxon>Thalassiosirophycidae</taxon>
        <taxon>Stephanodiscales</taxon>
        <taxon>Stephanodiscaceae</taxon>
        <taxon>Cyclostephanos</taxon>
    </lineage>
</organism>
<evidence type="ECO:0000313" key="1">
    <source>
        <dbReference type="EMBL" id="KAL3816356.1"/>
    </source>
</evidence>
<accession>A0ABD3RVZ1</accession>
<name>A0ABD3RVZ1_9STRA</name>
<comment type="caution">
    <text evidence="1">The sequence shown here is derived from an EMBL/GenBank/DDBJ whole genome shotgun (WGS) entry which is preliminary data.</text>
</comment>
<dbReference type="EMBL" id="JALLPB020000152">
    <property type="protein sequence ID" value="KAL3816356.1"/>
    <property type="molecule type" value="Genomic_DNA"/>
</dbReference>
<proteinExistence type="predicted"/>
<protein>
    <submittedName>
        <fullName evidence="1">Uncharacterized protein</fullName>
    </submittedName>
</protein>
<reference evidence="1 2" key="1">
    <citation type="submission" date="2024-10" db="EMBL/GenBank/DDBJ databases">
        <title>Updated reference genomes for cyclostephanoid diatoms.</title>
        <authorList>
            <person name="Roberts W.R."/>
            <person name="Alverson A.J."/>
        </authorList>
    </citation>
    <scope>NUCLEOTIDE SEQUENCE [LARGE SCALE GENOMIC DNA]</scope>
    <source>
        <strain evidence="1 2">AJA228-03</strain>
    </source>
</reference>